<evidence type="ECO:0000256" key="2">
    <source>
        <dbReference type="ARBA" id="ARBA00007843"/>
    </source>
</evidence>
<evidence type="ECO:0000256" key="7">
    <source>
        <dbReference type="ARBA" id="ARBA00023136"/>
    </source>
</evidence>
<evidence type="ECO:0000259" key="11">
    <source>
        <dbReference type="PROSITE" id="PS50213"/>
    </source>
</evidence>
<dbReference type="PROSITE" id="PS50213">
    <property type="entry name" value="FAS1"/>
    <property type="match status" value="1"/>
</dbReference>
<evidence type="ECO:0000313" key="13">
    <source>
        <dbReference type="Proteomes" id="UP001472677"/>
    </source>
</evidence>
<dbReference type="PANTHER" id="PTHR32382:SF87">
    <property type="entry name" value="FASCICLIN-LIKE ARABINOGALACTAN PROTEIN 14"/>
    <property type="match status" value="1"/>
</dbReference>
<feature type="compositionally biased region" description="Low complexity" evidence="9">
    <location>
        <begin position="224"/>
        <end position="234"/>
    </location>
</feature>
<organism evidence="12 13">
    <name type="scientific">Hibiscus sabdariffa</name>
    <name type="common">roselle</name>
    <dbReference type="NCBI Taxonomy" id="183260"/>
    <lineage>
        <taxon>Eukaryota</taxon>
        <taxon>Viridiplantae</taxon>
        <taxon>Streptophyta</taxon>
        <taxon>Embryophyta</taxon>
        <taxon>Tracheophyta</taxon>
        <taxon>Spermatophyta</taxon>
        <taxon>Magnoliopsida</taxon>
        <taxon>eudicotyledons</taxon>
        <taxon>Gunneridae</taxon>
        <taxon>Pentapetalae</taxon>
        <taxon>rosids</taxon>
        <taxon>malvids</taxon>
        <taxon>Malvales</taxon>
        <taxon>Malvaceae</taxon>
        <taxon>Malvoideae</taxon>
        <taxon>Hibiscus</taxon>
    </lineage>
</organism>
<dbReference type="InterPro" id="IPR036378">
    <property type="entry name" value="FAS1_dom_sf"/>
</dbReference>
<feature type="domain" description="FAS1" evidence="11">
    <location>
        <begin position="26"/>
        <end position="173"/>
    </location>
</feature>
<sequence>MFPMSSPAVAFFLSLLFPLLAAAAANLDIGKTLSGYSDFSDFSSMLNETGVADQINSLQTVTVLAVSNGNLGALSGLSSEDKKMVMSVHVVLDYYDETKLNKSHSKRAKILTTLYQETGKARKQVGFLNLTNTGKGPVVFASAVPNSHIEAQLVKEVSTKPYDLSVLQISNLLNVASVSPAPYVAPVASPPRKVLAPAPAPASTSTSTPTSTPTPSLADEEDVSPTSSKTKPSTGSEPAAAADAPGSEQEKSAAPASAPCGDYLASTILMISTWAWFLLTITN</sequence>
<dbReference type="InterPro" id="IPR033254">
    <property type="entry name" value="Plant_FLA"/>
</dbReference>
<keyword evidence="5 10" id="KW-0732">Signal</keyword>
<name>A0ABR2C443_9ROSI</name>
<evidence type="ECO:0000256" key="5">
    <source>
        <dbReference type="ARBA" id="ARBA00022729"/>
    </source>
</evidence>
<dbReference type="SUPFAM" id="SSF82153">
    <property type="entry name" value="FAS1 domain"/>
    <property type="match status" value="1"/>
</dbReference>
<reference evidence="12 13" key="1">
    <citation type="journal article" date="2024" name="G3 (Bethesda)">
        <title>Genome assembly of Hibiscus sabdariffa L. provides insights into metabolisms of medicinal natural products.</title>
        <authorList>
            <person name="Kim T."/>
        </authorList>
    </citation>
    <scope>NUCLEOTIDE SEQUENCE [LARGE SCALE GENOMIC DNA]</scope>
    <source>
        <strain evidence="12">TK-2024</strain>
        <tissue evidence="12">Old leaves</tissue>
    </source>
</reference>
<keyword evidence="6" id="KW-0325">Glycoprotein</keyword>
<dbReference type="EMBL" id="JBBPBM010000067">
    <property type="protein sequence ID" value="KAK8514195.1"/>
    <property type="molecule type" value="Genomic_DNA"/>
</dbReference>
<keyword evidence="3" id="KW-1003">Cell membrane</keyword>
<dbReference type="PANTHER" id="PTHR32382">
    <property type="entry name" value="FASCICLIN-LIKE ARABINOGALACTAN PROTEIN"/>
    <property type="match status" value="1"/>
</dbReference>
<dbReference type="Gene3D" id="2.30.180.10">
    <property type="entry name" value="FAS1 domain"/>
    <property type="match status" value="1"/>
</dbReference>
<evidence type="ECO:0000256" key="1">
    <source>
        <dbReference type="ARBA" id="ARBA00004609"/>
    </source>
</evidence>
<comment type="subcellular location">
    <subcellularLocation>
        <location evidence="1">Cell membrane</location>
        <topology evidence="1">Lipid-anchor</topology>
        <topology evidence="1">GPI-anchor</topology>
    </subcellularLocation>
</comment>
<feature type="region of interest" description="Disordered" evidence="9">
    <location>
        <begin position="191"/>
        <end position="257"/>
    </location>
</feature>
<feature type="signal peptide" evidence="10">
    <location>
        <begin position="1"/>
        <end position="23"/>
    </location>
</feature>
<dbReference type="InterPro" id="IPR000782">
    <property type="entry name" value="FAS1_domain"/>
</dbReference>
<evidence type="ECO:0000256" key="9">
    <source>
        <dbReference type="SAM" id="MobiDB-lite"/>
    </source>
</evidence>
<keyword evidence="7" id="KW-0472">Membrane</keyword>
<keyword evidence="4" id="KW-0336">GPI-anchor</keyword>
<evidence type="ECO:0000256" key="6">
    <source>
        <dbReference type="ARBA" id="ARBA00022974"/>
    </source>
</evidence>
<evidence type="ECO:0000313" key="12">
    <source>
        <dbReference type="EMBL" id="KAK8514195.1"/>
    </source>
</evidence>
<evidence type="ECO:0000256" key="8">
    <source>
        <dbReference type="ARBA" id="ARBA00023288"/>
    </source>
</evidence>
<protein>
    <recommendedName>
        <fullName evidence="11">FAS1 domain-containing protein</fullName>
    </recommendedName>
</protein>
<keyword evidence="13" id="KW-1185">Reference proteome</keyword>
<evidence type="ECO:0000256" key="4">
    <source>
        <dbReference type="ARBA" id="ARBA00022622"/>
    </source>
</evidence>
<evidence type="ECO:0000256" key="10">
    <source>
        <dbReference type="SAM" id="SignalP"/>
    </source>
</evidence>
<gene>
    <name evidence="12" type="ORF">V6N12_008910</name>
</gene>
<keyword evidence="6" id="KW-0654">Proteoglycan</keyword>
<feature type="compositionally biased region" description="Low complexity" evidence="9">
    <location>
        <begin position="201"/>
        <end position="216"/>
    </location>
</feature>
<accession>A0ABR2C443</accession>
<comment type="similarity">
    <text evidence="2">Belongs to the fasciclin-like AGP family.</text>
</comment>
<evidence type="ECO:0000256" key="3">
    <source>
        <dbReference type="ARBA" id="ARBA00022475"/>
    </source>
</evidence>
<proteinExistence type="inferred from homology"/>
<feature type="chain" id="PRO_5045948523" description="FAS1 domain-containing protein" evidence="10">
    <location>
        <begin position="24"/>
        <end position="283"/>
    </location>
</feature>
<comment type="caution">
    <text evidence="12">The sequence shown here is derived from an EMBL/GenBank/DDBJ whole genome shotgun (WGS) entry which is preliminary data.</text>
</comment>
<dbReference type="Proteomes" id="UP001472677">
    <property type="component" value="Unassembled WGS sequence"/>
</dbReference>
<keyword evidence="8" id="KW-0449">Lipoprotein</keyword>